<reference evidence="1" key="1">
    <citation type="journal article" date="2021" name="Proc. Natl. Acad. Sci. U.S.A.">
        <title>A Catalog of Tens of Thousands of Viruses from Human Metagenomes Reveals Hidden Associations with Chronic Diseases.</title>
        <authorList>
            <person name="Tisza M.J."/>
            <person name="Buck C.B."/>
        </authorList>
    </citation>
    <scope>NUCLEOTIDE SEQUENCE</scope>
    <source>
        <strain evidence="1">CtCpP1</strain>
    </source>
</reference>
<organism evidence="1">
    <name type="scientific">Myoviridae sp. ctCpP1</name>
    <dbReference type="NCBI Taxonomy" id="2825054"/>
    <lineage>
        <taxon>Viruses</taxon>
        <taxon>Duplodnaviria</taxon>
        <taxon>Heunggongvirae</taxon>
        <taxon>Uroviricota</taxon>
        <taxon>Caudoviricetes</taxon>
    </lineage>
</organism>
<protein>
    <submittedName>
        <fullName evidence="1">Uncharacterized protein</fullName>
    </submittedName>
</protein>
<dbReference type="EMBL" id="BK016213">
    <property type="protein sequence ID" value="DAG02683.1"/>
    <property type="molecule type" value="Genomic_DNA"/>
</dbReference>
<accession>A0A8S5V7S0</accession>
<evidence type="ECO:0000313" key="1">
    <source>
        <dbReference type="EMBL" id="DAG02683.1"/>
    </source>
</evidence>
<proteinExistence type="predicted"/>
<sequence>MIDLAVCMALQNEGYGTYGQNLFFGTSPILDTGAVTSQEGIWVNANTIDINGDLYTDQITISSRHNDVLTQGRLMLRLLTLINNTLPHYCQLTCQPITDITYESIRTHPATAIDLDAIDHEGHWVKSIRFQIDYKLNPTTL</sequence>
<name>A0A8S5V7S0_9CAUD</name>